<gene>
    <name evidence="2" type="ORF">SAMN02745784_01962</name>
</gene>
<organism evidence="2 3">
    <name type="scientific">Tissierella praeacuta DSM 18095</name>
    <dbReference type="NCBI Taxonomy" id="1123404"/>
    <lineage>
        <taxon>Bacteria</taxon>
        <taxon>Bacillati</taxon>
        <taxon>Bacillota</taxon>
        <taxon>Tissierellia</taxon>
        <taxon>Tissierellales</taxon>
        <taxon>Tissierellaceae</taxon>
        <taxon>Tissierella</taxon>
    </lineage>
</organism>
<dbReference type="InterPro" id="IPR036806">
    <property type="entry name" value="YozE_SAM-like_sf"/>
</dbReference>
<keyword evidence="3" id="KW-1185">Reference proteome</keyword>
<dbReference type="SUPFAM" id="SSF140652">
    <property type="entry name" value="YozE-like"/>
    <property type="match status" value="1"/>
</dbReference>
<dbReference type="InterPro" id="IPR023089">
    <property type="entry name" value="YozE_SAM-like"/>
</dbReference>
<dbReference type="EMBL" id="FQTY01000008">
    <property type="protein sequence ID" value="SHE84130.1"/>
    <property type="molecule type" value="Genomic_DNA"/>
</dbReference>
<feature type="domain" description="YozE SAM-like" evidence="1">
    <location>
        <begin position="5"/>
        <end position="67"/>
    </location>
</feature>
<name>A0A1M4WSF2_9FIRM</name>
<dbReference type="Gene3D" id="1.10.150.260">
    <property type="entry name" value="YozE SAM-like"/>
    <property type="match status" value="1"/>
</dbReference>
<proteinExistence type="predicted"/>
<dbReference type="Proteomes" id="UP000184114">
    <property type="component" value="Unassembled WGS sequence"/>
</dbReference>
<sequence>MMSNFLDWLSKSRIKNMDTIKGDFARDILRDRNFPNTDDKDEIYQYIKSQLRKHNHPESFSEFTSLYRYYLKVTNNK</sequence>
<dbReference type="Pfam" id="PF06855">
    <property type="entry name" value="YozE_SAM_like"/>
    <property type="match status" value="1"/>
</dbReference>
<evidence type="ECO:0000259" key="1">
    <source>
        <dbReference type="Pfam" id="PF06855"/>
    </source>
</evidence>
<accession>A0A1M4WSF2</accession>
<reference evidence="3" key="1">
    <citation type="submission" date="2016-11" db="EMBL/GenBank/DDBJ databases">
        <authorList>
            <person name="Varghese N."/>
            <person name="Submissions S."/>
        </authorList>
    </citation>
    <scope>NUCLEOTIDE SEQUENCE [LARGE SCALE GENOMIC DNA]</scope>
    <source>
        <strain evidence="3">DSM 18095</strain>
    </source>
</reference>
<evidence type="ECO:0000313" key="2">
    <source>
        <dbReference type="EMBL" id="SHE84130.1"/>
    </source>
</evidence>
<protein>
    <submittedName>
        <fullName evidence="2">YozE SAM-like fold</fullName>
    </submittedName>
</protein>
<evidence type="ECO:0000313" key="3">
    <source>
        <dbReference type="Proteomes" id="UP000184114"/>
    </source>
</evidence>
<dbReference type="AlphaFoldDB" id="A0A1M4WSF2"/>
<dbReference type="STRING" id="1123404.SAMN02745784_01962"/>